<keyword evidence="9" id="KW-0511">Multifunctional enzyme</keyword>
<dbReference type="PANTHER" id="PTHR20858:SF17">
    <property type="entry name" value="HYDROXYMETHYLPYRIMIDINE_PHOSPHOMETHYLPYRIMIDINE KINASE THI20-RELATED"/>
    <property type="match status" value="1"/>
</dbReference>
<evidence type="ECO:0000256" key="3">
    <source>
        <dbReference type="ARBA" id="ARBA00022723"/>
    </source>
</evidence>
<dbReference type="SUPFAM" id="SSF53613">
    <property type="entry name" value="Ribokinase-like"/>
    <property type="match status" value="1"/>
</dbReference>
<evidence type="ECO:0000256" key="7">
    <source>
        <dbReference type="ARBA" id="ARBA00022842"/>
    </source>
</evidence>
<comment type="cofactor">
    <cofactor evidence="13">
        <name>Mg(2+)</name>
        <dbReference type="ChEBI" id="CHEBI:18420"/>
    </cofactor>
    <text evidence="13">Binds 1 Mg(2+) ion per subunit.</text>
</comment>
<feature type="binding site" evidence="13">
    <location>
        <position position="386"/>
    </location>
    <ligand>
        <name>4-amino-2-methyl-5-(diphosphooxymethyl)pyrimidine</name>
        <dbReference type="ChEBI" id="CHEBI:57841"/>
    </ligand>
</feature>
<evidence type="ECO:0000256" key="9">
    <source>
        <dbReference type="ARBA" id="ARBA00023268"/>
    </source>
</evidence>
<keyword evidence="5" id="KW-0418">Kinase</keyword>
<evidence type="ECO:0000259" key="14">
    <source>
        <dbReference type="Pfam" id="PF02581"/>
    </source>
</evidence>
<evidence type="ECO:0000313" key="16">
    <source>
        <dbReference type="EMBL" id="AMJ76925.1"/>
    </source>
</evidence>
<sequence length="526" mass="56935">MTENALQQPAVKQPVVWCIGGIDSSGGAGITRDAITLADLNVHACVITTQTTVQSNSIMLSKESMTASALNQQWQVLSESTPASAIKIGAIANDEQALLLCARIRSMDKPRPFVLWDPVIRTSSGGKLSELSEPVVEELLNTVDLVTPNTQELSWLTRLSIKSEDSLLTAAHQLITKGAHAIYIKGGHANWQAHVCDTFISPTQTIQFSQPRKETSKLRGTGCMLASAIAAFVVNDYCIEDALTLANAYVSQVRHASCANTAYTLTSQTSSPAYGRCIGFPNNPLCFPSVKFYQREHAPSQPSLLSAKQESHVQSQAIDRPFPALTQTDLGLYPVVDSVDWIARLLPTGVNIIQLRVKHGTQEEIRQQIKEAIALTKNTHCQLLINDYWELAIALGAYGVHLGQEDIDTANLEAIRQAGLRLGISTHGFAEIQRVRALHPSYIALGHIFPTNTKDMPSKPQGVERLRKYVALCEGIPTVAIGGINLARIADVAKTGVNSIAVVSAITQADEPLNAFCKLSKEAGFA</sequence>
<gene>
    <name evidence="13" type="primary">thiE</name>
    <name evidence="16" type="ORF">AV942_00665</name>
</gene>
<dbReference type="InterPro" id="IPR022998">
    <property type="entry name" value="ThiamineP_synth_TenI"/>
</dbReference>
<dbReference type="NCBIfam" id="NF002904">
    <property type="entry name" value="PRK03512.1"/>
    <property type="match status" value="1"/>
</dbReference>
<dbReference type="InterPro" id="IPR029056">
    <property type="entry name" value="Ribokinase-like"/>
</dbReference>
<evidence type="ECO:0000256" key="5">
    <source>
        <dbReference type="ARBA" id="ARBA00022777"/>
    </source>
</evidence>
<dbReference type="AlphaFoldDB" id="A0AAC8XGL6"/>
<feature type="binding site" evidence="13">
    <location>
        <begin position="503"/>
        <end position="504"/>
    </location>
    <ligand>
        <name>2-[(2R,5Z)-2-carboxy-4-methylthiazol-5(2H)-ylidene]ethyl phosphate</name>
        <dbReference type="ChEBI" id="CHEBI:62899"/>
    </ligand>
</feature>
<dbReference type="CDD" id="cd01169">
    <property type="entry name" value="HMPP_kinase"/>
    <property type="match status" value="1"/>
</dbReference>
<dbReference type="GO" id="GO:0009229">
    <property type="term" value="P:thiamine diphosphate biosynthetic process"/>
    <property type="evidence" value="ECO:0007669"/>
    <property type="project" value="UniProtKB-UniRule"/>
</dbReference>
<evidence type="ECO:0000313" key="17">
    <source>
        <dbReference type="Proteomes" id="UP000061468"/>
    </source>
</evidence>
<evidence type="ECO:0000256" key="12">
    <source>
        <dbReference type="ARBA" id="ARBA00047883"/>
    </source>
</evidence>
<dbReference type="GO" id="GO:0008902">
    <property type="term" value="F:hydroxymethylpyrimidine kinase activity"/>
    <property type="evidence" value="ECO:0007669"/>
    <property type="project" value="TreeGrafter"/>
</dbReference>
<keyword evidence="8 13" id="KW-0784">Thiamine biosynthesis</keyword>
<evidence type="ECO:0000256" key="4">
    <source>
        <dbReference type="ARBA" id="ARBA00022741"/>
    </source>
</evidence>
<evidence type="ECO:0000256" key="8">
    <source>
        <dbReference type="ARBA" id="ARBA00022977"/>
    </source>
</evidence>
<evidence type="ECO:0000256" key="1">
    <source>
        <dbReference type="ARBA" id="ARBA00005165"/>
    </source>
</evidence>
<name>A0AAC8XGL6_9ALTE</name>
<dbReference type="GO" id="GO:0008972">
    <property type="term" value="F:phosphomethylpyrimidine kinase activity"/>
    <property type="evidence" value="ECO:0007669"/>
    <property type="project" value="InterPro"/>
</dbReference>
<dbReference type="HAMAP" id="MF_00097">
    <property type="entry name" value="TMP_synthase"/>
    <property type="match status" value="1"/>
</dbReference>
<dbReference type="InterPro" id="IPR013785">
    <property type="entry name" value="Aldolase_TIM"/>
</dbReference>
<evidence type="ECO:0000256" key="11">
    <source>
        <dbReference type="ARBA" id="ARBA00047851"/>
    </source>
</evidence>
<dbReference type="NCBIfam" id="TIGR00693">
    <property type="entry name" value="thiE"/>
    <property type="match status" value="1"/>
</dbReference>
<keyword evidence="2 13" id="KW-0808">Transferase</keyword>
<feature type="binding site" evidence="13">
    <location>
        <position position="483"/>
    </location>
    <ligand>
        <name>2-[(2R,5Z)-2-carboxy-4-methylthiazol-5(2H)-ylidene]ethyl phosphate</name>
        <dbReference type="ChEBI" id="CHEBI:62899"/>
    </ligand>
</feature>
<comment type="catalytic activity">
    <reaction evidence="10 13">
        <text>4-methyl-5-(2-phosphooxyethyl)-thiazole + 4-amino-2-methyl-5-(diphosphooxymethyl)pyrimidine + H(+) = thiamine phosphate + diphosphate</text>
        <dbReference type="Rhea" id="RHEA:22328"/>
        <dbReference type="ChEBI" id="CHEBI:15378"/>
        <dbReference type="ChEBI" id="CHEBI:33019"/>
        <dbReference type="ChEBI" id="CHEBI:37575"/>
        <dbReference type="ChEBI" id="CHEBI:57841"/>
        <dbReference type="ChEBI" id="CHEBI:58296"/>
        <dbReference type="EC" id="2.5.1.3"/>
    </reaction>
</comment>
<dbReference type="InterPro" id="IPR004399">
    <property type="entry name" value="HMP/HMP-P_kinase_dom"/>
</dbReference>
<dbReference type="GO" id="GO:0009228">
    <property type="term" value="P:thiamine biosynthetic process"/>
    <property type="evidence" value="ECO:0007669"/>
    <property type="project" value="UniProtKB-KW"/>
</dbReference>
<evidence type="ECO:0000256" key="6">
    <source>
        <dbReference type="ARBA" id="ARBA00022840"/>
    </source>
</evidence>
<dbReference type="SUPFAM" id="SSF51391">
    <property type="entry name" value="Thiamin phosphate synthase"/>
    <property type="match status" value="1"/>
</dbReference>
<accession>A0AAC8XGL6</accession>
<feature type="domain" description="Thiamine phosphate synthase/TenI" evidence="14">
    <location>
        <begin position="337"/>
        <end position="506"/>
    </location>
</feature>
<reference evidence="16 17" key="1">
    <citation type="submission" date="2015-12" db="EMBL/GenBank/DDBJ databases">
        <title>Intraspecies pangenome expansion in the marine bacterium Alteromonas.</title>
        <authorList>
            <person name="Lopez-Perez M."/>
            <person name="Rodriguez-Valera F."/>
        </authorList>
    </citation>
    <scope>NUCLEOTIDE SEQUENCE [LARGE SCALE GENOMIC DNA]</scope>
    <source>
        <strain evidence="16 17">UM8</strain>
    </source>
</reference>
<evidence type="ECO:0000256" key="13">
    <source>
        <dbReference type="HAMAP-Rule" id="MF_00097"/>
    </source>
</evidence>
<dbReference type="InterPro" id="IPR034291">
    <property type="entry name" value="TMP_synthase"/>
</dbReference>
<dbReference type="RefSeq" id="WP_015065908.1">
    <property type="nucleotide sequence ID" value="NZ_CP013928.1"/>
</dbReference>
<comment type="function">
    <text evidence="13">Condenses 4-methyl-5-(beta-hydroxyethyl)thiazole monophosphate (THZ-P) and 2-methyl-4-amino-5-hydroxymethyl pyrimidine pyrophosphate (HMP-PP) to form thiamine monophosphate (TMP).</text>
</comment>
<feature type="binding site" evidence="13">
    <location>
        <position position="454"/>
    </location>
    <ligand>
        <name>4-amino-2-methyl-5-(diphosphooxymethyl)pyrimidine</name>
        <dbReference type="ChEBI" id="CHEBI:57841"/>
    </ligand>
</feature>
<dbReference type="PANTHER" id="PTHR20858">
    <property type="entry name" value="PHOSPHOMETHYLPYRIMIDINE KINASE"/>
    <property type="match status" value="1"/>
</dbReference>
<dbReference type="Proteomes" id="UP000061468">
    <property type="component" value="Chromosome"/>
</dbReference>
<proteinExistence type="inferred from homology"/>
<dbReference type="Gene3D" id="3.20.20.70">
    <property type="entry name" value="Aldolase class I"/>
    <property type="match status" value="1"/>
</dbReference>
<keyword evidence="3 13" id="KW-0479">Metal-binding</keyword>
<keyword evidence="6" id="KW-0067">ATP-binding</keyword>
<dbReference type="Pfam" id="PF08543">
    <property type="entry name" value="Phos_pyr_kin"/>
    <property type="match status" value="1"/>
</dbReference>
<feature type="binding site" evidence="13">
    <location>
        <position position="425"/>
    </location>
    <ligand>
        <name>4-amino-2-methyl-5-(diphosphooxymethyl)pyrimidine</name>
        <dbReference type="ChEBI" id="CHEBI:57841"/>
    </ligand>
</feature>
<evidence type="ECO:0000259" key="15">
    <source>
        <dbReference type="Pfam" id="PF08543"/>
    </source>
</evidence>
<comment type="similarity">
    <text evidence="13">Belongs to the thiamine-phosphate synthase family.</text>
</comment>
<dbReference type="GO" id="GO:0005524">
    <property type="term" value="F:ATP binding"/>
    <property type="evidence" value="ECO:0007669"/>
    <property type="project" value="UniProtKB-KW"/>
</dbReference>
<dbReference type="GO" id="GO:0000287">
    <property type="term" value="F:magnesium ion binding"/>
    <property type="evidence" value="ECO:0007669"/>
    <property type="project" value="UniProtKB-UniRule"/>
</dbReference>
<dbReference type="InterPro" id="IPR013749">
    <property type="entry name" value="PM/HMP-P_kinase-1"/>
</dbReference>
<keyword evidence="4" id="KW-0547">Nucleotide-binding</keyword>
<feature type="binding site" evidence="13">
    <location>
        <begin position="451"/>
        <end position="453"/>
    </location>
    <ligand>
        <name>2-[(2R,5Z)-2-carboxy-4-methylthiazol-5(2H)-ylidene]ethyl phosphate</name>
        <dbReference type="ChEBI" id="CHEBI:62899"/>
    </ligand>
</feature>
<comment type="catalytic activity">
    <reaction evidence="12 13">
        <text>2-[(2R,5Z)-2-carboxy-4-methylthiazol-5(2H)-ylidene]ethyl phosphate + 4-amino-2-methyl-5-(diphosphooxymethyl)pyrimidine + 2 H(+) = thiamine phosphate + CO2 + diphosphate</text>
        <dbReference type="Rhea" id="RHEA:47844"/>
        <dbReference type="ChEBI" id="CHEBI:15378"/>
        <dbReference type="ChEBI" id="CHEBI:16526"/>
        <dbReference type="ChEBI" id="CHEBI:33019"/>
        <dbReference type="ChEBI" id="CHEBI:37575"/>
        <dbReference type="ChEBI" id="CHEBI:57841"/>
        <dbReference type="ChEBI" id="CHEBI:62899"/>
        <dbReference type="EC" id="2.5.1.3"/>
    </reaction>
</comment>
<dbReference type="Pfam" id="PF02581">
    <property type="entry name" value="TMP-TENI"/>
    <property type="match status" value="1"/>
</dbReference>
<protein>
    <recommendedName>
        <fullName evidence="13">Thiamine-phosphate synthase</fullName>
        <shortName evidence="13">TP synthase</shortName>
        <shortName evidence="13">TPS</shortName>
        <ecNumber evidence="13">2.5.1.3</ecNumber>
    </recommendedName>
    <alternativeName>
        <fullName evidence="13">Thiamine-phosphate pyrophosphorylase</fullName>
        <shortName evidence="13">TMP pyrophosphorylase</shortName>
        <shortName evidence="13">TMP-PPase</shortName>
    </alternativeName>
</protein>
<organism evidence="16 17">
    <name type="scientific">Alteromonas mediterranea</name>
    <dbReference type="NCBI Taxonomy" id="314275"/>
    <lineage>
        <taxon>Bacteria</taxon>
        <taxon>Pseudomonadati</taxon>
        <taxon>Pseudomonadota</taxon>
        <taxon>Gammaproteobacteria</taxon>
        <taxon>Alteromonadales</taxon>
        <taxon>Alteromonadaceae</taxon>
        <taxon>Alteromonas/Salinimonas group</taxon>
        <taxon>Alteromonas</taxon>
    </lineage>
</organism>
<feature type="binding site" evidence="13">
    <location>
        <position position="406"/>
    </location>
    <ligand>
        <name>Mg(2+)</name>
        <dbReference type="ChEBI" id="CHEBI:18420"/>
    </ligand>
</feature>
<dbReference type="FunFam" id="3.20.20.70:FF:000064">
    <property type="entry name" value="Thiamine-phosphate synthase"/>
    <property type="match status" value="1"/>
</dbReference>
<comment type="catalytic activity">
    <reaction evidence="11 13">
        <text>2-(2-carboxy-4-methylthiazol-5-yl)ethyl phosphate + 4-amino-2-methyl-5-(diphosphooxymethyl)pyrimidine + 2 H(+) = thiamine phosphate + CO2 + diphosphate</text>
        <dbReference type="Rhea" id="RHEA:47848"/>
        <dbReference type="ChEBI" id="CHEBI:15378"/>
        <dbReference type="ChEBI" id="CHEBI:16526"/>
        <dbReference type="ChEBI" id="CHEBI:33019"/>
        <dbReference type="ChEBI" id="CHEBI:37575"/>
        <dbReference type="ChEBI" id="CHEBI:57841"/>
        <dbReference type="ChEBI" id="CHEBI:62890"/>
        <dbReference type="EC" id="2.5.1.3"/>
    </reaction>
</comment>
<evidence type="ECO:0000256" key="10">
    <source>
        <dbReference type="ARBA" id="ARBA00047334"/>
    </source>
</evidence>
<feature type="binding site" evidence="13">
    <location>
        <position position="387"/>
    </location>
    <ligand>
        <name>Mg(2+)</name>
        <dbReference type="ChEBI" id="CHEBI:18420"/>
    </ligand>
</feature>
<dbReference type="GO" id="GO:0005829">
    <property type="term" value="C:cytosol"/>
    <property type="evidence" value="ECO:0007669"/>
    <property type="project" value="TreeGrafter"/>
</dbReference>
<dbReference type="GO" id="GO:0004789">
    <property type="term" value="F:thiamine-phosphate diphosphorylase activity"/>
    <property type="evidence" value="ECO:0007669"/>
    <property type="project" value="UniProtKB-UniRule"/>
</dbReference>
<keyword evidence="7 13" id="KW-0460">Magnesium</keyword>
<dbReference type="CDD" id="cd00564">
    <property type="entry name" value="TMP_TenI"/>
    <property type="match status" value="1"/>
</dbReference>
<dbReference type="EC" id="2.5.1.3" evidence="13"/>
<dbReference type="Gene3D" id="3.40.1190.20">
    <property type="match status" value="1"/>
</dbReference>
<feature type="domain" description="Pyridoxamine kinase/Phosphomethylpyrimidine kinase" evidence="15">
    <location>
        <begin position="23"/>
        <end position="255"/>
    </location>
</feature>
<evidence type="ECO:0000256" key="2">
    <source>
        <dbReference type="ARBA" id="ARBA00022679"/>
    </source>
</evidence>
<feature type="binding site" evidence="13">
    <location>
        <begin position="354"/>
        <end position="358"/>
    </location>
    <ligand>
        <name>4-amino-2-methyl-5-(diphosphooxymethyl)pyrimidine</name>
        <dbReference type="ChEBI" id="CHEBI:57841"/>
    </ligand>
</feature>
<comment type="pathway">
    <text evidence="1 13">Cofactor biosynthesis; thiamine diphosphate biosynthesis; thiamine phosphate from 4-amino-2-methyl-5-diphosphomethylpyrimidine and 4-methyl-5-(2-phosphoethyl)-thiazole: step 1/1.</text>
</comment>
<dbReference type="InterPro" id="IPR036206">
    <property type="entry name" value="ThiamineP_synth_sf"/>
</dbReference>
<dbReference type="EMBL" id="CP013928">
    <property type="protein sequence ID" value="AMJ76925.1"/>
    <property type="molecule type" value="Genomic_DNA"/>
</dbReference>